<feature type="compositionally biased region" description="Polar residues" evidence="1">
    <location>
        <begin position="433"/>
        <end position="449"/>
    </location>
</feature>
<feature type="region of interest" description="Disordered" evidence="1">
    <location>
        <begin position="1"/>
        <end position="60"/>
    </location>
</feature>
<evidence type="ECO:0000313" key="3">
    <source>
        <dbReference type="Proteomes" id="UP000784919"/>
    </source>
</evidence>
<name>A0A9P7SQR3_9HYPO</name>
<proteinExistence type="predicted"/>
<feature type="compositionally biased region" description="Basic and acidic residues" evidence="1">
    <location>
        <begin position="24"/>
        <end position="38"/>
    </location>
</feature>
<comment type="caution">
    <text evidence="2">The sequence shown here is derived from an EMBL/GenBank/DDBJ whole genome shotgun (WGS) entry which is preliminary data.</text>
</comment>
<dbReference type="Proteomes" id="UP000784919">
    <property type="component" value="Unassembled WGS sequence"/>
</dbReference>
<reference evidence="2" key="1">
    <citation type="journal article" date="2020" name="bioRxiv">
        <title>Whole genome comparisons of ergot fungi reveals the divergence and evolution of species within the genus Claviceps are the result of varying mechanisms driving genome evolution and host range expansion.</title>
        <authorList>
            <person name="Wyka S.A."/>
            <person name="Mondo S.J."/>
            <person name="Liu M."/>
            <person name="Dettman J."/>
            <person name="Nalam V."/>
            <person name="Broders K.D."/>
        </authorList>
    </citation>
    <scope>NUCLEOTIDE SEQUENCE</scope>
    <source>
        <strain evidence="2">CCC 1102</strain>
    </source>
</reference>
<feature type="region of interest" description="Disordered" evidence="1">
    <location>
        <begin position="422"/>
        <end position="483"/>
    </location>
</feature>
<protein>
    <submittedName>
        <fullName evidence="2">Uncharacterized protein</fullName>
    </submittedName>
</protein>
<gene>
    <name evidence="2" type="ORF">E4U56_006418</name>
</gene>
<organism evidence="2 3">
    <name type="scientific">Claviceps arundinis</name>
    <dbReference type="NCBI Taxonomy" id="1623583"/>
    <lineage>
        <taxon>Eukaryota</taxon>
        <taxon>Fungi</taxon>
        <taxon>Dikarya</taxon>
        <taxon>Ascomycota</taxon>
        <taxon>Pezizomycotina</taxon>
        <taxon>Sordariomycetes</taxon>
        <taxon>Hypocreomycetidae</taxon>
        <taxon>Hypocreales</taxon>
        <taxon>Clavicipitaceae</taxon>
        <taxon>Claviceps</taxon>
    </lineage>
</organism>
<dbReference type="EMBL" id="SRPS01000051">
    <property type="protein sequence ID" value="KAG5972054.1"/>
    <property type="molecule type" value="Genomic_DNA"/>
</dbReference>
<sequence>MSDSPTTERALAALDPDDFEGYDEVWRDQRRRERDRTPPRNQPLDDEPKPGLQTASILHSGPFKLSSGGENKALFSEKLQFNHKIPIYPNTHPMGFTYVVPAQLVDDVDKLPLQLGLTIKAPHGKKQTRCPFLGLDVPCARYRYICQGIKMCRKARPELRDYSWTNLTIADWTQLEQWRSKVDLYEPNERLQRASGWYHNHKNLFFQGAACNPQLPTCRPRVHKASISDDTGPYYTSVRCINYHSETGRGHVRKDLGPQTVIDVDYLQRLFDHHHETAPTDLCGTWDTNQRKKRQCDDYVAYDALKSALNEVGLRTLAAGNPEILQGNRIENLIQFWKIDTYPCGPDLIEWEGTRAANRIAAEKNGGDTSSVASDRVLTEGTRTEEVSDRRDLDSYLEYGIHDKQANRSGWNKHYLALRRQVNRKRKREELQSRVQENPNRQGGESSAFSEADLEDMHSSGATRMPAGQPPAPRTPSPLVGQDQNVRPTVELQSSFQYPAGFTLPPSQGRDNNGRSLASRTHEQTLMDGYLAEKQRLANEAERLRQAGIAQRQEFNQRLMSLREEFIRTILRRIEAGETEFDPRIFDLRMFELC</sequence>
<accession>A0A9P7SQR3</accession>
<evidence type="ECO:0000313" key="2">
    <source>
        <dbReference type="EMBL" id="KAG5972054.1"/>
    </source>
</evidence>
<dbReference type="OrthoDB" id="3268409at2759"/>
<feature type="region of interest" description="Disordered" evidence="1">
    <location>
        <begin position="362"/>
        <end position="389"/>
    </location>
</feature>
<dbReference type="AlphaFoldDB" id="A0A9P7SQR3"/>
<evidence type="ECO:0000256" key="1">
    <source>
        <dbReference type="SAM" id="MobiDB-lite"/>
    </source>
</evidence>